<evidence type="ECO:0000256" key="4">
    <source>
        <dbReference type="ARBA" id="ARBA00023136"/>
    </source>
</evidence>
<dbReference type="Proteomes" id="UP000316905">
    <property type="component" value="Unassembled WGS sequence"/>
</dbReference>
<gene>
    <name evidence="6" type="ORF">IQ22_04537</name>
</gene>
<dbReference type="NCBIfam" id="NF010395">
    <property type="entry name" value="PRK13823.1"/>
    <property type="match status" value="1"/>
</dbReference>
<dbReference type="Pfam" id="PF05101">
    <property type="entry name" value="VirB3"/>
    <property type="match status" value="1"/>
</dbReference>
<dbReference type="OrthoDB" id="7063374at2"/>
<keyword evidence="3 5" id="KW-1133">Transmembrane helix</keyword>
<keyword evidence="7" id="KW-1185">Reference proteome</keyword>
<evidence type="ECO:0000256" key="2">
    <source>
        <dbReference type="ARBA" id="ARBA00022692"/>
    </source>
</evidence>
<comment type="caution">
    <text evidence="6">The sequence shown here is derived from an EMBL/GenBank/DDBJ whole genome shotgun (WGS) entry which is preliminary data.</text>
</comment>
<evidence type="ECO:0000256" key="1">
    <source>
        <dbReference type="ARBA" id="ARBA00004370"/>
    </source>
</evidence>
<evidence type="ECO:0000256" key="5">
    <source>
        <dbReference type="SAM" id="Phobius"/>
    </source>
</evidence>
<feature type="transmembrane region" description="Helical" evidence="5">
    <location>
        <begin position="46"/>
        <end position="65"/>
    </location>
</feature>
<feature type="transmembrane region" description="Helical" evidence="5">
    <location>
        <begin position="21"/>
        <end position="40"/>
    </location>
</feature>
<accession>A0A562PNX8</accession>
<organism evidence="6 7">
    <name type="scientific">Pseudomonas duriflava</name>
    <dbReference type="NCBI Taxonomy" id="459528"/>
    <lineage>
        <taxon>Bacteria</taxon>
        <taxon>Pseudomonadati</taxon>
        <taxon>Pseudomonadota</taxon>
        <taxon>Gammaproteobacteria</taxon>
        <taxon>Pseudomonadales</taxon>
        <taxon>Pseudomonadaceae</taxon>
        <taxon>Pseudomonas</taxon>
    </lineage>
</organism>
<proteinExistence type="predicted"/>
<dbReference type="InterPro" id="IPR016704">
    <property type="entry name" value="Conjugal_tfr_TrbD"/>
</dbReference>
<evidence type="ECO:0000256" key="3">
    <source>
        <dbReference type="ARBA" id="ARBA00022989"/>
    </source>
</evidence>
<dbReference type="PIRSF" id="PIRSF017854">
    <property type="entry name" value="T4SS_TrbD"/>
    <property type="match status" value="1"/>
</dbReference>
<name>A0A562PNX8_9PSED</name>
<sequence>MEDIRKISIRRVGNRNSLFMGGDRELVMFSGVAAFALIFSAQELRATVVGILLWIGALITLRIMAKADPKMRHVYLRHRRYKSYYPARSTPFRINPTSQGKQYK</sequence>
<keyword evidence="4 5" id="KW-0472">Membrane</keyword>
<keyword evidence="2 5" id="KW-0812">Transmembrane</keyword>
<reference evidence="6 7" key="1">
    <citation type="journal article" date="2015" name="Stand. Genomic Sci.">
        <title>Genomic Encyclopedia of Bacterial and Archaeal Type Strains, Phase III: the genomes of soil and plant-associated and newly described type strains.</title>
        <authorList>
            <person name="Whitman W.B."/>
            <person name="Woyke T."/>
            <person name="Klenk H.P."/>
            <person name="Zhou Y."/>
            <person name="Lilburn T.G."/>
            <person name="Beck B.J."/>
            <person name="De Vos P."/>
            <person name="Vandamme P."/>
            <person name="Eisen J.A."/>
            <person name="Garrity G."/>
            <person name="Hugenholtz P."/>
            <person name="Kyrpides N.C."/>
        </authorList>
    </citation>
    <scope>NUCLEOTIDE SEQUENCE [LARGE SCALE GENOMIC DNA]</scope>
    <source>
        <strain evidence="6 7">CGMCC 1.6858</strain>
    </source>
</reference>
<dbReference type="EMBL" id="VLKY01000033">
    <property type="protein sequence ID" value="TWI46162.1"/>
    <property type="molecule type" value="Genomic_DNA"/>
</dbReference>
<comment type="subcellular location">
    <subcellularLocation>
        <location evidence="1">Membrane</location>
    </subcellularLocation>
</comment>
<dbReference type="AlphaFoldDB" id="A0A562PNX8"/>
<evidence type="ECO:0000313" key="7">
    <source>
        <dbReference type="Proteomes" id="UP000316905"/>
    </source>
</evidence>
<protein>
    <submittedName>
        <fullName evidence="6">Type IV secretion system protein VirB3</fullName>
    </submittedName>
</protein>
<dbReference type="RefSeq" id="WP_145145978.1">
    <property type="nucleotide sequence ID" value="NZ_VLKY01000033.1"/>
</dbReference>
<dbReference type="InterPro" id="IPR007792">
    <property type="entry name" value="T4SS_VirB3/TrbD/AvhB"/>
</dbReference>
<dbReference type="GO" id="GO:0016020">
    <property type="term" value="C:membrane"/>
    <property type="evidence" value="ECO:0007669"/>
    <property type="project" value="UniProtKB-SubCell"/>
</dbReference>
<evidence type="ECO:0000313" key="6">
    <source>
        <dbReference type="EMBL" id="TWI46162.1"/>
    </source>
</evidence>